<evidence type="ECO:0000313" key="2">
    <source>
        <dbReference type="Proteomes" id="UP000297595"/>
    </source>
</evidence>
<comment type="caution">
    <text evidence="1">The sequence shown here is derived from an EMBL/GenBank/DDBJ whole genome shotgun (WGS) entry which is preliminary data.</text>
</comment>
<dbReference type="Proteomes" id="UP000297595">
    <property type="component" value="Unassembled WGS sequence"/>
</dbReference>
<dbReference type="EMBL" id="SOZJ01000003">
    <property type="protein sequence ID" value="TGJ70338.1"/>
    <property type="molecule type" value="Genomic_DNA"/>
</dbReference>
<evidence type="ECO:0000313" key="1">
    <source>
        <dbReference type="EMBL" id="TGJ70338.1"/>
    </source>
</evidence>
<name>A0A7C8K3K7_ORBOL</name>
<dbReference type="AlphaFoldDB" id="A0A7C8K3K7"/>
<sequence length="160" mass="17236">MALLSIFGEKLGKGQQLKGIPSQETLQQSCPIVILLVLKSELLDISMLCQHCKGTNPPGCISSNGDVIGCGLRVEGPQGAPWELSWVEFLDSATRQWRILKAQGCFAVILGEATQAMKLAVMLAGNFDQSDGKQTTSITRDEPITAAELYGTPKEAWGDE</sequence>
<reference evidence="1 2" key="1">
    <citation type="submission" date="2019-03" db="EMBL/GenBank/DDBJ databases">
        <title>Nematode-trapping fungi genome.</title>
        <authorList>
            <person name="Vidal-Diez De Ulzurrun G."/>
        </authorList>
    </citation>
    <scope>NUCLEOTIDE SEQUENCE [LARGE SCALE GENOMIC DNA]</scope>
    <source>
        <strain evidence="1 2">TWF154</strain>
    </source>
</reference>
<protein>
    <submittedName>
        <fullName evidence="1">Uncharacterized protein</fullName>
    </submittedName>
</protein>
<proteinExistence type="predicted"/>
<accession>A0A7C8K3K7</accession>
<gene>
    <name evidence="1" type="ORF">EYR41_006309</name>
</gene>
<organism evidence="1 2">
    <name type="scientific">Orbilia oligospora</name>
    <name type="common">Nematode-trapping fungus</name>
    <name type="synonym">Arthrobotrys oligospora</name>
    <dbReference type="NCBI Taxonomy" id="2813651"/>
    <lineage>
        <taxon>Eukaryota</taxon>
        <taxon>Fungi</taxon>
        <taxon>Dikarya</taxon>
        <taxon>Ascomycota</taxon>
        <taxon>Pezizomycotina</taxon>
        <taxon>Orbiliomycetes</taxon>
        <taxon>Orbiliales</taxon>
        <taxon>Orbiliaceae</taxon>
        <taxon>Orbilia</taxon>
    </lineage>
</organism>